<feature type="transmembrane region" description="Helical" evidence="2">
    <location>
        <begin position="61"/>
        <end position="82"/>
    </location>
</feature>
<organism evidence="3 4">
    <name type="scientific">Collinsella ureilytica</name>
    <dbReference type="NCBI Taxonomy" id="2869515"/>
    <lineage>
        <taxon>Bacteria</taxon>
        <taxon>Bacillati</taxon>
        <taxon>Actinomycetota</taxon>
        <taxon>Coriobacteriia</taxon>
        <taxon>Coriobacteriales</taxon>
        <taxon>Coriobacteriaceae</taxon>
        <taxon>Collinsella</taxon>
    </lineage>
</organism>
<feature type="compositionally biased region" description="Polar residues" evidence="1">
    <location>
        <begin position="23"/>
        <end position="34"/>
    </location>
</feature>
<evidence type="ECO:0000256" key="1">
    <source>
        <dbReference type="SAM" id="MobiDB-lite"/>
    </source>
</evidence>
<dbReference type="RefSeq" id="WP_222199860.1">
    <property type="nucleotide sequence ID" value="NZ_JAIMFO010000008.1"/>
</dbReference>
<comment type="caution">
    <text evidence="3">The sequence shown here is derived from an EMBL/GenBank/DDBJ whole genome shotgun (WGS) entry which is preliminary data.</text>
</comment>
<dbReference type="EMBL" id="JAIMFO010000008">
    <property type="protein sequence ID" value="MBY4798136.1"/>
    <property type="molecule type" value="Genomic_DNA"/>
</dbReference>
<keyword evidence="2" id="KW-0472">Membrane</keyword>
<evidence type="ECO:0000313" key="3">
    <source>
        <dbReference type="EMBL" id="MBY4798136.1"/>
    </source>
</evidence>
<sequence>MRGMSFAALHQSAHEADTLGAKKSQSSKPLSMNPDTYPDLRRGDTASDFDASLDDVFRGPILLSVVAIFASAVAIFAIMSWLG</sequence>
<evidence type="ECO:0000256" key="2">
    <source>
        <dbReference type="SAM" id="Phobius"/>
    </source>
</evidence>
<proteinExistence type="predicted"/>
<gene>
    <name evidence="3" type="ORF">K6V98_07235</name>
</gene>
<name>A0ABS7ML99_9ACTN</name>
<evidence type="ECO:0000313" key="4">
    <source>
        <dbReference type="Proteomes" id="UP000700908"/>
    </source>
</evidence>
<keyword evidence="2" id="KW-1133">Transmembrane helix</keyword>
<keyword evidence="2" id="KW-0812">Transmembrane</keyword>
<feature type="region of interest" description="Disordered" evidence="1">
    <location>
        <begin position="15"/>
        <end position="43"/>
    </location>
</feature>
<reference evidence="3 4" key="1">
    <citation type="submission" date="2021-08" db="EMBL/GenBank/DDBJ databases">
        <title>Collinsella faecalis sp. nov. isolated from swine faeces.</title>
        <authorList>
            <person name="Oh B.S."/>
            <person name="Lee J.H."/>
        </authorList>
    </citation>
    <scope>NUCLEOTIDE SEQUENCE [LARGE SCALE GENOMIC DNA]</scope>
    <source>
        <strain evidence="3 4">AGMB00827</strain>
    </source>
</reference>
<accession>A0ABS7ML99</accession>
<protein>
    <submittedName>
        <fullName evidence="3">Uncharacterized protein</fullName>
    </submittedName>
</protein>
<keyword evidence="4" id="KW-1185">Reference proteome</keyword>
<dbReference type="Proteomes" id="UP000700908">
    <property type="component" value="Unassembled WGS sequence"/>
</dbReference>